<evidence type="ECO:0000313" key="2">
    <source>
        <dbReference type="Proteomes" id="UP000179807"/>
    </source>
</evidence>
<dbReference type="InterPro" id="IPR050155">
    <property type="entry name" value="HAD-like_hydrolase_sf"/>
</dbReference>
<evidence type="ECO:0000313" key="1">
    <source>
        <dbReference type="EMBL" id="OHT07254.1"/>
    </source>
</evidence>
<dbReference type="InterPro" id="IPR041492">
    <property type="entry name" value="HAD_2"/>
</dbReference>
<dbReference type="EMBL" id="MLAK01000703">
    <property type="protein sequence ID" value="OHT07254.1"/>
    <property type="molecule type" value="Genomic_DNA"/>
</dbReference>
<dbReference type="SFLD" id="SFLDG01129">
    <property type="entry name" value="C1.5:_HAD__Beta-PGM__Phosphata"/>
    <property type="match status" value="1"/>
</dbReference>
<dbReference type="SUPFAM" id="SSF56784">
    <property type="entry name" value="HAD-like"/>
    <property type="match status" value="1"/>
</dbReference>
<keyword evidence="2" id="KW-1185">Reference proteome</keyword>
<dbReference type="PANTHER" id="PTHR43434:SF1">
    <property type="entry name" value="PHOSPHOGLYCOLATE PHOSPHATASE"/>
    <property type="match status" value="1"/>
</dbReference>
<dbReference type="OrthoDB" id="40579at2759"/>
<proteinExistence type="predicted"/>
<comment type="caution">
    <text evidence="1">The sequence shown here is derived from an EMBL/GenBank/DDBJ whole genome shotgun (WGS) entry which is preliminary data.</text>
</comment>
<dbReference type="InterPro" id="IPR023198">
    <property type="entry name" value="PGP-like_dom2"/>
</dbReference>
<dbReference type="Gene3D" id="1.10.150.240">
    <property type="entry name" value="Putative phosphatase, domain 2"/>
    <property type="match status" value="1"/>
</dbReference>
<dbReference type="SFLD" id="SFLDS00003">
    <property type="entry name" value="Haloacid_Dehalogenase"/>
    <property type="match status" value="1"/>
</dbReference>
<dbReference type="GeneID" id="94838589"/>
<dbReference type="Proteomes" id="UP000179807">
    <property type="component" value="Unassembled WGS sequence"/>
</dbReference>
<gene>
    <name evidence="1" type="ORF">TRFO_24663</name>
</gene>
<dbReference type="Pfam" id="PF13419">
    <property type="entry name" value="HAD_2"/>
    <property type="match status" value="1"/>
</dbReference>
<dbReference type="VEuPathDB" id="TrichDB:TRFO_24663"/>
<dbReference type="GO" id="GO:0008967">
    <property type="term" value="F:phosphoglycolate phosphatase activity"/>
    <property type="evidence" value="ECO:0007669"/>
    <property type="project" value="TreeGrafter"/>
</dbReference>
<accession>A0A1J4KC67</accession>
<dbReference type="RefSeq" id="XP_068360390.1">
    <property type="nucleotide sequence ID" value="XM_068503885.1"/>
</dbReference>
<dbReference type="GO" id="GO:0006281">
    <property type="term" value="P:DNA repair"/>
    <property type="evidence" value="ECO:0007669"/>
    <property type="project" value="TreeGrafter"/>
</dbReference>
<dbReference type="AlphaFoldDB" id="A0A1J4KC67"/>
<dbReference type="Gene3D" id="3.40.50.1000">
    <property type="entry name" value="HAD superfamily/HAD-like"/>
    <property type="match status" value="1"/>
</dbReference>
<name>A0A1J4KC67_9EUKA</name>
<sequence>MTAKQIFISWDIDGTLILGKDATKFHLEAFHLACEELFGKCDTPEVFLGHSIDGMMDSSILSEMITKLGHQPTEETLKKTQEKMEDIFIQNCTAIPEVPNGVVETLEQLVKYPNITMAIASGNYPRIAWRKLELCGIAKYFPDRLGGLGVIRERKDAVSLARKLAEEKKGHKFDIYMHIGDTPSDILAAQAAGSIPFGVRTGRVNYPEYPTPSYIHNNLIEGHDELFRLLGLE</sequence>
<dbReference type="InterPro" id="IPR023214">
    <property type="entry name" value="HAD_sf"/>
</dbReference>
<protein>
    <submittedName>
        <fullName evidence="1">Haloacid dehalogenase-like hydrolase family protein</fullName>
    </submittedName>
</protein>
<dbReference type="InterPro" id="IPR036412">
    <property type="entry name" value="HAD-like_sf"/>
</dbReference>
<dbReference type="PANTHER" id="PTHR43434">
    <property type="entry name" value="PHOSPHOGLYCOLATE PHOSPHATASE"/>
    <property type="match status" value="1"/>
</dbReference>
<organism evidence="1 2">
    <name type="scientific">Tritrichomonas foetus</name>
    <dbReference type="NCBI Taxonomy" id="1144522"/>
    <lineage>
        <taxon>Eukaryota</taxon>
        <taxon>Metamonada</taxon>
        <taxon>Parabasalia</taxon>
        <taxon>Tritrichomonadida</taxon>
        <taxon>Tritrichomonadidae</taxon>
        <taxon>Tritrichomonas</taxon>
    </lineage>
</organism>
<reference evidence="1" key="1">
    <citation type="submission" date="2016-10" db="EMBL/GenBank/DDBJ databases">
        <authorList>
            <person name="Benchimol M."/>
            <person name="Almeida L.G."/>
            <person name="Vasconcelos A.T."/>
            <person name="Perreira-Neves A."/>
            <person name="Rosa I.A."/>
            <person name="Tasca T."/>
            <person name="Bogo M.R."/>
            <person name="de Souza W."/>
        </authorList>
    </citation>
    <scope>NUCLEOTIDE SEQUENCE [LARGE SCALE GENOMIC DNA]</scope>
    <source>
        <strain evidence="1">K</strain>
    </source>
</reference>